<dbReference type="KEGG" id="psco:LY89DRAFT_730089"/>
<dbReference type="EMBL" id="KQ947408">
    <property type="protein sequence ID" value="KUJ21305.1"/>
    <property type="molecule type" value="Genomic_DNA"/>
</dbReference>
<dbReference type="AlphaFoldDB" id="A0A194XM34"/>
<reference evidence="1 2" key="1">
    <citation type="submission" date="2015-10" db="EMBL/GenBank/DDBJ databases">
        <title>Full genome of DAOMC 229536 Phialocephala scopiformis, a fungal endophyte of spruce producing the potent anti-insectan compound rugulosin.</title>
        <authorList>
            <consortium name="DOE Joint Genome Institute"/>
            <person name="Walker A.K."/>
            <person name="Frasz S.L."/>
            <person name="Seifert K.A."/>
            <person name="Miller J.D."/>
            <person name="Mondo S.J."/>
            <person name="Labutti K."/>
            <person name="Lipzen A."/>
            <person name="Dockter R."/>
            <person name="Kennedy M."/>
            <person name="Grigoriev I.V."/>
            <person name="Spatafora J.W."/>
        </authorList>
    </citation>
    <scope>NUCLEOTIDE SEQUENCE [LARGE SCALE GENOMIC DNA]</scope>
    <source>
        <strain evidence="1 2">CBS 120377</strain>
    </source>
</reference>
<dbReference type="InParanoid" id="A0A194XM34"/>
<name>A0A194XM34_MOLSC</name>
<keyword evidence="2" id="KW-1185">Reference proteome</keyword>
<accession>A0A194XM34</accession>
<proteinExistence type="predicted"/>
<evidence type="ECO:0000313" key="2">
    <source>
        <dbReference type="Proteomes" id="UP000070700"/>
    </source>
</evidence>
<dbReference type="RefSeq" id="XP_018075660.1">
    <property type="nucleotide sequence ID" value="XM_018219438.1"/>
</dbReference>
<dbReference type="Proteomes" id="UP000070700">
    <property type="component" value="Unassembled WGS sequence"/>
</dbReference>
<protein>
    <submittedName>
        <fullName evidence="1">Uncharacterized protein</fullName>
    </submittedName>
</protein>
<organism evidence="1 2">
    <name type="scientific">Mollisia scopiformis</name>
    <name type="common">Conifer needle endophyte fungus</name>
    <name type="synonym">Phialocephala scopiformis</name>
    <dbReference type="NCBI Taxonomy" id="149040"/>
    <lineage>
        <taxon>Eukaryota</taxon>
        <taxon>Fungi</taxon>
        <taxon>Dikarya</taxon>
        <taxon>Ascomycota</taxon>
        <taxon>Pezizomycotina</taxon>
        <taxon>Leotiomycetes</taxon>
        <taxon>Helotiales</taxon>
        <taxon>Mollisiaceae</taxon>
        <taxon>Mollisia</taxon>
    </lineage>
</organism>
<sequence>MELRSGTHSMTMYAAEGVDALGDTTQCFSAISISSSNALCRSVKPSANERPDTTPHQANWLMFDWNRQKIPVLGKLFGRSSPEDCWKDFPTPYQGQNFRLLAVACDQCLFAMVDQGNVIEFWMNYEEGEMQQICKRTLYRGCEITAITFSPNWAGTGLEKTSQLAVGFADGRMDVMDVTIIWQ</sequence>
<evidence type="ECO:0000313" key="1">
    <source>
        <dbReference type="EMBL" id="KUJ21305.1"/>
    </source>
</evidence>
<dbReference type="GeneID" id="28829164"/>
<gene>
    <name evidence="1" type="ORF">LY89DRAFT_730089</name>
</gene>